<keyword evidence="4" id="KW-1185">Reference proteome</keyword>
<dbReference type="InterPro" id="IPR015020">
    <property type="entry name" value="Rv2525c-like_Glyco_Hydro-like"/>
</dbReference>
<gene>
    <name evidence="3" type="ORF">Sya03_58500</name>
</gene>
<dbReference type="Gene3D" id="2.130.10.130">
    <property type="entry name" value="Integrin alpha, N-terminal"/>
    <property type="match status" value="2"/>
</dbReference>
<dbReference type="PANTHER" id="PTHR46580:SF4">
    <property type="entry name" value="ATP_GTP-BINDING PROTEIN"/>
    <property type="match status" value="1"/>
</dbReference>
<dbReference type="EMBL" id="BOOY01000042">
    <property type="protein sequence ID" value="GIJ06498.1"/>
    <property type="molecule type" value="Genomic_DNA"/>
</dbReference>
<reference evidence="3" key="1">
    <citation type="submission" date="2021-01" db="EMBL/GenBank/DDBJ databases">
        <title>Whole genome shotgun sequence of Spirilliplanes yamanashiensis NBRC 15828.</title>
        <authorList>
            <person name="Komaki H."/>
            <person name="Tamura T."/>
        </authorList>
    </citation>
    <scope>NUCLEOTIDE SEQUENCE</scope>
    <source>
        <strain evidence="3">NBRC 15828</strain>
    </source>
</reference>
<dbReference type="RefSeq" id="WP_203941668.1">
    <property type="nucleotide sequence ID" value="NZ_BAAAGJ010000015.1"/>
</dbReference>
<keyword evidence="1" id="KW-0732">Signal</keyword>
<dbReference type="Pfam" id="PF08924">
    <property type="entry name" value="Rv2525c_GlyHyd-like"/>
    <property type="match status" value="1"/>
</dbReference>
<dbReference type="Pfam" id="PF13517">
    <property type="entry name" value="FG-GAP_3"/>
    <property type="match status" value="2"/>
</dbReference>
<dbReference type="InterPro" id="IPR013517">
    <property type="entry name" value="FG-GAP"/>
</dbReference>
<comment type="caution">
    <text evidence="3">The sequence shown here is derived from an EMBL/GenBank/DDBJ whole genome shotgun (WGS) entry which is preliminary data.</text>
</comment>
<evidence type="ECO:0000256" key="1">
    <source>
        <dbReference type="ARBA" id="ARBA00022729"/>
    </source>
</evidence>
<organism evidence="3 4">
    <name type="scientific">Spirilliplanes yamanashiensis</name>
    <dbReference type="NCBI Taxonomy" id="42233"/>
    <lineage>
        <taxon>Bacteria</taxon>
        <taxon>Bacillati</taxon>
        <taxon>Actinomycetota</taxon>
        <taxon>Actinomycetes</taxon>
        <taxon>Micromonosporales</taxon>
        <taxon>Micromonosporaceae</taxon>
        <taxon>Spirilliplanes</taxon>
    </lineage>
</organism>
<evidence type="ECO:0000313" key="4">
    <source>
        <dbReference type="Proteomes" id="UP000652013"/>
    </source>
</evidence>
<dbReference type="PANTHER" id="PTHR46580">
    <property type="entry name" value="SENSOR KINASE-RELATED"/>
    <property type="match status" value="1"/>
</dbReference>
<sequence length="487" mass="52068">MTGPQPGTYAGPAFDACTAPSNAQMTAWLKSPYRAMVVYIGGKSRGCKQPNLTASWVKTQNKAGWRLIPIYVGPQAPCTYSKAKHKISTSTPVADAQTAATDAADQAKKLGLARDSVIIYNLERYRTGDAACKKAVLAFLSAWTAKLHDLSYLSGVYSEMTSGIPDLVGAYRTAGFVRPDYIDFARWDNVATVDDAAIPADMWAPKRRMKQYRGPHKETWGDVTINIDNDHLDMATLPATRTGDVTGNGWSDLVTVHPTTGVVDLWSGNGTTLARKRLTTTVKGMDAVTRTDFNRDGRDDLIAREKATGYLWLHPGTATGLGARVRIATGWKHPREITAVGDLTGDGNPDLVAVDPATGRLILHPGLRTRIGAGIRIGNSGWNGMDELTGAGDIDGDGTVDLIARVKSTGVLRLYPGRRNALATPKDLTTTHALGAGITGVGDFDRDGIPDVMAVDTTGAVHRFAVTGRGFGPRIRITTGLKGLIPS</sequence>
<dbReference type="Gene3D" id="3.20.20.80">
    <property type="entry name" value="Glycosidases"/>
    <property type="match status" value="1"/>
</dbReference>
<feature type="domain" description="Rv2525c-like glycoside hydrolase-like" evidence="2">
    <location>
        <begin position="27"/>
        <end position="231"/>
    </location>
</feature>
<dbReference type="SUPFAM" id="SSF69318">
    <property type="entry name" value="Integrin alpha N-terminal domain"/>
    <property type="match status" value="1"/>
</dbReference>
<dbReference type="SUPFAM" id="SSF51445">
    <property type="entry name" value="(Trans)glycosidases"/>
    <property type="match status" value="1"/>
</dbReference>
<dbReference type="AlphaFoldDB" id="A0A8J3YDB4"/>
<dbReference type="Proteomes" id="UP000652013">
    <property type="component" value="Unassembled WGS sequence"/>
</dbReference>
<evidence type="ECO:0000259" key="2">
    <source>
        <dbReference type="Pfam" id="PF08924"/>
    </source>
</evidence>
<name>A0A8J3YDB4_9ACTN</name>
<proteinExistence type="predicted"/>
<dbReference type="InterPro" id="IPR017853">
    <property type="entry name" value="GH"/>
</dbReference>
<evidence type="ECO:0000313" key="3">
    <source>
        <dbReference type="EMBL" id="GIJ06498.1"/>
    </source>
</evidence>
<dbReference type="InterPro" id="IPR028994">
    <property type="entry name" value="Integrin_alpha_N"/>
</dbReference>
<accession>A0A8J3YDB4</accession>
<protein>
    <recommendedName>
        <fullName evidence="2">Rv2525c-like glycoside hydrolase-like domain-containing protein</fullName>
    </recommendedName>
</protein>